<evidence type="ECO:0000256" key="2">
    <source>
        <dbReference type="ARBA" id="ARBA00022741"/>
    </source>
</evidence>
<keyword evidence="2" id="KW-0547">Nucleotide-binding</keyword>
<evidence type="ECO:0000256" key="3">
    <source>
        <dbReference type="ARBA" id="ARBA00022840"/>
    </source>
</evidence>
<protein>
    <recommendedName>
        <fullName evidence="5">DNA 3'-5' helicase</fullName>
        <ecNumber evidence="5">5.6.2.4</ecNumber>
    </recommendedName>
</protein>
<dbReference type="GO" id="GO:0009378">
    <property type="term" value="F:four-way junction helicase activity"/>
    <property type="evidence" value="ECO:0007669"/>
    <property type="project" value="TreeGrafter"/>
</dbReference>
<evidence type="ECO:0000259" key="8">
    <source>
        <dbReference type="PROSITE" id="PS51194"/>
    </source>
</evidence>
<dbReference type="InterPro" id="IPR014001">
    <property type="entry name" value="Helicase_ATP-bd"/>
</dbReference>
<feature type="compositionally biased region" description="Low complexity" evidence="6">
    <location>
        <begin position="631"/>
        <end position="646"/>
    </location>
</feature>
<dbReference type="GO" id="GO:0003676">
    <property type="term" value="F:nucleic acid binding"/>
    <property type="evidence" value="ECO:0007669"/>
    <property type="project" value="InterPro"/>
</dbReference>
<dbReference type="InterPro" id="IPR027417">
    <property type="entry name" value="P-loop_NTPase"/>
</dbReference>
<comment type="catalytic activity">
    <reaction evidence="4">
        <text>Couples ATP hydrolysis with the unwinding of duplex DNA by translocating in the 3'-5' direction.</text>
        <dbReference type="EC" id="5.6.2.4"/>
    </reaction>
</comment>
<evidence type="ECO:0000259" key="7">
    <source>
        <dbReference type="PROSITE" id="PS51192"/>
    </source>
</evidence>
<dbReference type="Pfam" id="PF00271">
    <property type="entry name" value="Helicase_C"/>
    <property type="match status" value="1"/>
</dbReference>
<feature type="domain" description="Helicase C-terminal" evidence="8">
    <location>
        <begin position="285"/>
        <end position="432"/>
    </location>
</feature>
<dbReference type="SMART" id="SM00490">
    <property type="entry name" value="HELICc"/>
    <property type="match status" value="1"/>
</dbReference>
<keyword evidence="9" id="KW-0378">Hydrolase</keyword>
<dbReference type="GO" id="GO:0043138">
    <property type="term" value="F:3'-5' DNA helicase activity"/>
    <property type="evidence" value="ECO:0007669"/>
    <property type="project" value="UniProtKB-EC"/>
</dbReference>
<dbReference type="AlphaFoldDB" id="A0AAD7IP48"/>
<feature type="region of interest" description="Disordered" evidence="6">
    <location>
        <begin position="596"/>
        <end position="681"/>
    </location>
</feature>
<accession>A0AAD7IP48</accession>
<evidence type="ECO:0000313" key="10">
    <source>
        <dbReference type="Proteomes" id="UP001215598"/>
    </source>
</evidence>
<dbReference type="PANTHER" id="PTHR13710:SF154">
    <property type="entry name" value="RECQ HELICASE, PUTATIVE (AFU_ORTHOLOGUE AFUA_6G14720)-RELATED"/>
    <property type="match status" value="1"/>
</dbReference>
<dbReference type="PANTHER" id="PTHR13710">
    <property type="entry name" value="DNA HELICASE RECQ FAMILY MEMBER"/>
    <property type="match status" value="1"/>
</dbReference>
<evidence type="ECO:0000256" key="6">
    <source>
        <dbReference type="SAM" id="MobiDB-lite"/>
    </source>
</evidence>
<dbReference type="GO" id="GO:0005737">
    <property type="term" value="C:cytoplasm"/>
    <property type="evidence" value="ECO:0007669"/>
    <property type="project" value="TreeGrafter"/>
</dbReference>
<dbReference type="Proteomes" id="UP001215598">
    <property type="component" value="Unassembled WGS sequence"/>
</dbReference>
<evidence type="ECO:0000313" key="9">
    <source>
        <dbReference type="EMBL" id="KAJ7747518.1"/>
    </source>
</evidence>
<feature type="domain" description="Helicase ATP-binding" evidence="7">
    <location>
        <begin position="60"/>
        <end position="247"/>
    </location>
</feature>
<gene>
    <name evidence="9" type="ORF">B0H16DRAFT_1421060</name>
</gene>
<feature type="compositionally biased region" description="Acidic residues" evidence="6">
    <location>
        <begin position="603"/>
        <end position="615"/>
    </location>
</feature>
<dbReference type="PROSITE" id="PS51192">
    <property type="entry name" value="HELICASE_ATP_BIND_1"/>
    <property type="match status" value="1"/>
</dbReference>
<sequence>MDTLPLPMSSFALTALRALPPVFMASLTTQERVVVVDAFLYLDFASKGTKAPRELQLRAAIAVKAGEDLLVRSGTGTGKTLAMILPVLSMAKDSVVITISPLRLIQDNHVAEFGNYGIPSIAINCYTPNDPELWKVLIKEHTIYQHYSVSPEQCGSYQGHITNFAKLLHDPKWTKRVKLLQIDEAHFIATTGQANGKDAAFRPAFSDLGERIRVHLPSTTPCTAYSASMPPRIMEILTKTLRMEPERTIKIELPTNRPNLVYAAIPMVGSIDNFRNVTSILIPSPCPPNFIPRKGIVFLDNKKKAAKLARDLNEKLPPALAAQELFRHYHSSMSKPYLEECVRKFKEGTVRCLIATESASNGFDIPDIELIILFGVPKSKYEEDQRGGRGGRDGRECLVLLIAEKWAYYNLAETDDGHKPCDKEKRTDRDVVVGASSKSCRRRILAKHNNDSSAIAHNFCGRWCCDNDTDDFDITTYLEGPVLNEDDTSDSGSPLQKQPRKKYRPVAQREPIEDALRTWRSSAHNRNPISKNFPISYILDDPSIVLLARERPVSLRIPSDVTNFLGETQEWHSQYALDIVSVLRRFELGRPTIITQISSSDNNSDDNSQDSDSDSDSIPTPTDADKTNTIAPSANSSPTSSRASSPDIIPTVSSTGRPLRRSALNHKVAGIATQLSKKQKT</sequence>
<dbReference type="EMBL" id="JARKIB010000076">
    <property type="protein sequence ID" value="KAJ7747518.1"/>
    <property type="molecule type" value="Genomic_DNA"/>
</dbReference>
<dbReference type="PROSITE" id="PS51194">
    <property type="entry name" value="HELICASE_CTER"/>
    <property type="match status" value="1"/>
</dbReference>
<name>A0AAD7IP48_9AGAR</name>
<keyword evidence="3" id="KW-0067">ATP-binding</keyword>
<comment type="caution">
    <text evidence="9">The sequence shown here is derived from an EMBL/GenBank/DDBJ whole genome shotgun (WGS) entry which is preliminary data.</text>
</comment>
<dbReference type="GO" id="GO:0016787">
    <property type="term" value="F:hydrolase activity"/>
    <property type="evidence" value="ECO:0007669"/>
    <property type="project" value="UniProtKB-KW"/>
</dbReference>
<dbReference type="GO" id="GO:0005694">
    <property type="term" value="C:chromosome"/>
    <property type="evidence" value="ECO:0007669"/>
    <property type="project" value="TreeGrafter"/>
</dbReference>
<dbReference type="EC" id="5.6.2.4" evidence="5"/>
<reference evidence="9" key="1">
    <citation type="submission" date="2023-03" db="EMBL/GenBank/DDBJ databases">
        <title>Massive genome expansion in bonnet fungi (Mycena s.s.) driven by repeated elements and novel gene families across ecological guilds.</title>
        <authorList>
            <consortium name="Lawrence Berkeley National Laboratory"/>
            <person name="Harder C.B."/>
            <person name="Miyauchi S."/>
            <person name="Viragh M."/>
            <person name="Kuo A."/>
            <person name="Thoen E."/>
            <person name="Andreopoulos B."/>
            <person name="Lu D."/>
            <person name="Skrede I."/>
            <person name="Drula E."/>
            <person name="Henrissat B."/>
            <person name="Morin E."/>
            <person name="Kohler A."/>
            <person name="Barry K."/>
            <person name="LaButti K."/>
            <person name="Morin E."/>
            <person name="Salamov A."/>
            <person name="Lipzen A."/>
            <person name="Mereny Z."/>
            <person name="Hegedus B."/>
            <person name="Baldrian P."/>
            <person name="Stursova M."/>
            <person name="Weitz H."/>
            <person name="Taylor A."/>
            <person name="Grigoriev I.V."/>
            <person name="Nagy L.G."/>
            <person name="Martin F."/>
            <person name="Kauserud H."/>
        </authorList>
    </citation>
    <scope>NUCLEOTIDE SEQUENCE</scope>
    <source>
        <strain evidence="9">CBHHK182m</strain>
    </source>
</reference>
<dbReference type="GO" id="GO:0000724">
    <property type="term" value="P:double-strand break repair via homologous recombination"/>
    <property type="evidence" value="ECO:0007669"/>
    <property type="project" value="TreeGrafter"/>
</dbReference>
<comment type="similarity">
    <text evidence="1">Belongs to the helicase family. RecQ subfamily.</text>
</comment>
<organism evidence="9 10">
    <name type="scientific">Mycena metata</name>
    <dbReference type="NCBI Taxonomy" id="1033252"/>
    <lineage>
        <taxon>Eukaryota</taxon>
        <taxon>Fungi</taxon>
        <taxon>Dikarya</taxon>
        <taxon>Basidiomycota</taxon>
        <taxon>Agaricomycotina</taxon>
        <taxon>Agaricomycetes</taxon>
        <taxon>Agaricomycetidae</taxon>
        <taxon>Agaricales</taxon>
        <taxon>Marasmiineae</taxon>
        <taxon>Mycenaceae</taxon>
        <taxon>Mycena</taxon>
    </lineage>
</organism>
<dbReference type="InterPro" id="IPR011545">
    <property type="entry name" value="DEAD/DEAH_box_helicase_dom"/>
</dbReference>
<keyword evidence="10" id="KW-1185">Reference proteome</keyword>
<dbReference type="SMART" id="SM00487">
    <property type="entry name" value="DEXDc"/>
    <property type="match status" value="1"/>
</dbReference>
<dbReference type="Gene3D" id="3.40.50.300">
    <property type="entry name" value="P-loop containing nucleotide triphosphate hydrolases"/>
    <property type="match status" value="2"/>
</dbReference>
<evidence type="ECO:0000256" key="1">
    <source>
        <dbReference type="ARBA" id="ARBA00005446"/>
    </source>
</evidence>
<proteinExistence type="inferred from homology"/>
<dbReference type="InterPro" id="IPR001650">
    <property type="entry name" value="Helicase_C-like"/>
</dbReference>
<dbReference type="Pfam" id="PF00270">
    <property type="entry name" value="DEAD"/>
    <property type="match status" value="1"/>
</dbReference>
<feature type="region of interest" description="Disordered" evidence="6">
    <location>
        <begin position="483"/>
        <end position="508"/>
    </location>
</feature>
<evidence type="ECO:0000256" key="4">
    <source>
        <dbReference type="ARBA" id="ARBA00034617"/>
    </source>
</evidence>
<dbReference type="GO" id="GO:0005524">
    <property type="term" value="F:ATP binding"/>
    <property type="evidence" value="ECO:0007669"/>
    <property type="project" value="UniProtKB-KW"/>
</dbReference>
<evidence type="ECO:0000256" key="5">
    <source>
        <dbReference type="ARBA" id="ARBA00034808"/>
    </source>
</evidence>
<dbReference type="SUPFAM" id="SSF52540">
    <property type="entry name" value="P-loop containing nucleoside triphosphate hydrolases"/>
    <property type="match status" value="1"/>
</dbReference>